<dbReference type="Gene3D" id="2.160.20.10">
    <property type="entry name" value="Single-stranded right-handed beta-helix, Pectin lyase-like"/>
    <property type="match status" value="1"/>
</dbReference>
<dbReference type="InterPro" id="IPR011050">
    <property type="entry name" value="Pectin_lyase_fold/virulence"/>
</dbReference>
<gene>
    <name evidence="1" type="ORF">LCGC14_0390550</name>
</gene>
<dbReference type="SUPFAM" id="SSF51126">
    <property type="entry name" value="Pectin lyase-like"/>
    <property type="match status" value="1"/>
</dbReference>
<name>A0A0F9SZV1_9ZZZZ</name>
<sequence>MIKKILILLIILLLGTSAFGQYVAPNENTVIVCGGLGTMANAAQLNGGGATKAAWDAGSPSDFINTNGGPITNDTGVTYDHTGNGEGERHLSKAGLGTGVTVGTLAYVSGTNITAGIYEITGVPDGDAILCANIVASDDNADSVVNVGGAIDTLQNVFDEVANNAALFSRYIYINGIVSDADGTIPVGVAIDIDVNVGTTTTMVIVVGYNVTLTAESQVVLQATADINAILSFSKAAGLYWLIRSIDFDAAGAGKANYCVLGVSSMDDYVALEDCIFRGAVDQSAISMLGDNWSVYNSDISGSGGGFVSGGTDGINSHVVGCSIHDNTGDGIHIEASGSQIINNIVYDNTGVGINLTTQITNTVVMGNTCYINDGDNMRIPADAYYGIVINNVCVGSTGGYGFNLNSHPSLEHIIFGYNLSAGNSSGHTDVSGTFANLGIGGNIASAQSADAIFETITDGSEDFTPETGSDLIDNALDAGTN</sequence>
<organism evidence="1">
    <name type="scientific">marine sediment metagenome</name>
    <dbReference type="NCBI Taxonomy" id="412755"/>
    <lineage>
        <taxon>unclassified sequences</taxon>
        <taxon>metagenomes</taxon>
        <taxon>ecological metagenomes</taxon>
    </lineage>
</organism>
<dbReference type="SMART" id="SM00710">
    <property type="entry name" value="PbH1"/>
    <property type="match status" value="4"/>
</dbReference>
<reference evidence="1" key="1">
    <citation type="journal article" date="2015" name="Nature">
        <title>Complex archaea that bridge the gap between prokaryotes and eukaryotes.</title>
        <authorList>
            <person name="Spang A."/>
            <person name="Saw J.H."/>
            <person name="Jorgensen S.L."/>
            <person name="Zaremba-Niedzwiedzka K."/>
            <person name="Martijn J."/>
            <person name="Lind A.E."/>
            <person name="van Eijk R."/>
            <person name="Schleper C."/>
            <person name="Guy L."/>
            <person name="Ettema T.J."/>
        </authorList>
    </citation>
    <scope>NUCLEOTIDE SEQUENCE</scope>
</reference>
<dbReference type="InterPro" id="IPR006626">
    <property type="entry name" value="PbH1"/>
</dbReference>
<comment type="caution">
    <text evidence="1">The sequence shown here is derived from an EMBL/GenBank/DDBJ whole genome shotgun (WGS) entry which is preliminary data.</text>
</comment>
<dbReference type="EMBL" id="LAZR01000326">
    <property type="protein sequence ID" value="KKN74435.1"/>
    <property type="molecule type" value="Genomic_DNA"/>
</dbReference>
<accession>A0A0F9SZV1</accession>
<dbReference type="InterPro" id="IPR012334">
    <property type="entry name" value="Pectin_lyas_fold"/>
</dbReference>
<dbReference type="AlphaFoldDB" id="A0A0F9SZV1"/>
<proteinExistence type="predicted"/>
<protein>
    <submittedName>
        <fullName evidence="1">Uncharacterized protein</fullName>
    </submittedName>
</protein>
<evidence type="ECO:0000313" key="1">
    <source>
        <dbReference type="EMBL" id="KKN74435.1"/>
    </source>
</evidence>